<accession>A0ABY7QGG3</accession>
<dbReference type="EMBL" id="CP115450">
    <property type="protein sequence ID" value="WBP91359.1"/>
    <property type="molecule type" value="Genomic_DNA"/>
</dbReference>
<evidence type="ECO:0000313" key="2">
    <source>
        <dbReference type="Proteomes" id="UP001212821"/>
    </source>
</evidence>
<sequence>MGTPQPQSDSQLAQLDVEILLRFGLPNPGPHRSTLFADGAVAAAIMVDRLGVLPRALVFLGEVVRSGGTRFAAELPEPLPGPAADVARGWLTAAAVVVQNPMGDQLVARWLDAVAAVLALRVTHREANS</sequence>
<gene>
    <name evidence="1" type="ORF">O1G21_39440</name>
</gene>
<evidence type="ECO:0000313" key="1">
    <source>
        <dbReference type="EMBL" id="WBP91359.1"/>
    </source>
</evidence>
<dbReference type="RefSeq" id="WP_270150644.1">
    <property type="nucleotide sequence ID" value="NZ_CP115450.1"/>
</dbReference>
<organism evidence="1 2">
    <name type="scientific">Kitasatospora cathayae</name>
    <dbReference type="NCBI Taxonomy" id="3004092"/>
    <lineage>
        <taxon>Bacteria</taxon>
        <taxon>Bacillati</taxon>
        <taxon>Actinomycetota</taxon>
        <taxon>Actinomycetes</taxon>
        <taxon>Kitasatosporales</taxon>
        <taxon>Streptomycetaceae</taxon>
        <taxon>Kitasatospora</taxon>
    </lineage>
</organism>
<dbReference type="Proteomes" id="UP001212821">
    <property type="component" value="Chromosome"/>
</dbReference>
<keyword evidence="2" id="KW-1185">Reference proteome</keyword>
<proteinExistence type="predicted"/>
<reference evidence="2" key="1">
    <citation type="submission" date="2022-12" db="EMBL/GenBank/DDBJ databases">
        <authorList>
            <person name="Mo P."/>
        </authorList>
    </citation>
    <scope>NUCLEOTIDE SEQUENCE [LARGE SCALE GENOMIC DNA]</scope>
    <source>
        <strain evidence="2">HUAS 3-15</strain>
    </source>
</reference>
<protein>
    <submittedName>
        <fullName evidence="1">Uncharacterized protein</fullName>
    </submittedName>
</protein>
<name>A0ABY7QGG3_9ACTN</name>